<comment type="caution">
    <text evidence="3">The sequence shown here is derived from an EMBL/GenBank/DDBJ whole genome shotgun (WGS) entry which is preliminary data.</text>
</comment>
<dbReference type="InterPro" id="IPR023365">
    <property type="entry name" value="Sortase_dom-sf"/>
</dbReference>
<dbReference type="Proteomes" id="UP000287224">
    <property type="component" value="Unassembled WGS sequence"/>
</dbReference>
<evidence type="ECO:0000256" key="2">
    <source>
        <dbReference type="SAM" id="Phobius"/>
    </source>
</evidence>
<keyword evidence="1" id="KW-0378">Hydrolase</keyword>
<keyword evidence="2" id="KW-1133">Transmembrane helix</keyword>
<feature type="transmembrane region" description="Helical" evidence="2">
    <location>
        <begin position="21"/>
        <end position="40"/>
    </location>
</feature>
<dbReference type="CDD" id="cd05829">
    <property type="entry name" value="Sortase_F"/>
    <property type="match status" value="1"/>
</dbReference>
<dbReference type="OrthoDB" id="157320at2"/>
<evidence type="ECO:0000313" key="3">
    <source>
        <dbReference type="EMBL" id="GCE04749.1"/>
    </source>
</evidence>
<organism evidence="3 4">
    <name type="scientific">Dictyobacter aurantiacus</name>
    <dbReference type="NCBI Taxonomy" id="1936993"/>
    <lineage>
        <taxon>Bacteria</taxon>
        <taxon>Bacillati</taxon>
        <taxon>Chloroflexota</taxon>
        <taxon>Ktedonobacteria</taxon>
        <taxon>Ktedonobacterales</taxon>
        <taxon>Dictyobacteraceae</taxon>
        <taxon>Dictyobacter</taxon>
    </lineage>
</organism>
<name>A0A401ZD27_9CHLR</name>
<evidence type="ECO:0000313" key="4">
    <source>
        <dbReference type="Proteomes" id="UP000287224"/>
    </source>
</evidence>
<dbReference type="InterPro" id="IPR005754">
    <property type="entry name" value="Sortase"/>
</dbReference>
<evidence type="ECO:0008006" key="5">
    <source>
        <dbReference type="Google" id="ProtNLM"/>
    </source>
</evidence>
<gene>
    <name evidence="3" type="ORF">KDAU_20780</name>
</gene>
<keyword evidence="4" id="KW-1185">Reference proteome</keyword>
<proteinExistence type="predicted"/>
<reference evidence="4" key="1">
    <citation type="submission" date="2018-12" db="EMBL/GenBank/DDBJ databases">
        <title>Tengunoibacter tsumagoiensis gen. nov., sp. nov., Dictyobacter kobayashii sp. nov., D. alpinus sp. nov., and D. joshuensis sp. nov. and description of Dictyobacteraceae fam. nov. within the order Ktedonobacterales isolated from Tengu-no-mugimeshi.</title>
        <authorList>
            <person name="Wang C.M."/>
            <person name="Zheng Y."/>
            <person name="Sakai Y."/>
            <person name="Toyoda A."/>
            <person name="Minakuchi Y."/>
            <person name="Abe K."/>
            <person name="Yokota A."/>
            <person name="Yabe S."/>
        </authorList>
    </citation>
    <scope>NUCLEOTIDE SEQUENCE [LARGE SCALE GENOMIC DNA]</scope>
    <source>
        <strain evidence="4">S-27</strain>
    </source>
</reference>
<dbReference type="RefSeq" id="WP_160145776.1">
    <property type="nucleotide sequence ID" value="NZ_BIFQ01000001.1"/>
</dbReference>
<dbReference type="AlphaFoldDB" id="A0A401ZD27"/>
<dbReference type="Gene3D" id="2.40.260.10">
    <property type="entry name" value="Sortase"/>
    <property type="match status" value="1"/>
</dbReference>
<dbReference type="SUPFAM" id="SSF63817">
    <property type="entry name" value="Sortase"/>
    <property type="match status" value="1"/>
</dbReference>
<dbReference type="InterPro" id="IPR042001">
    <property type="entry name" value="Sortase_F"/>
</dbReference>
<accession>A0A401ZD27</accession>
<dbReference type="GO" id="GO:0016787">
    <property type="term" value="F:hydrolase activity"/>
    <property type="evidence" value="ECO:0007669"/>
    <property type="project" value="UniProtKB-KW"/>
</dbReference>
<keyword evidence="2" id="KW-0472">Membrane</keyword>
<sequence length="274" mass="29323">MQRLFRAFRSSNTTPYAKTNILFALVLLLLVGGVISGWGLCQVCSLSMLEYRITHPDIVFTPDSAHSTQHRKVDNGGDQISTNFDHETARLLIQTSNNNKSSLDSSSNMVQPTPSPTLDPILSSPHPDTGAHLQIPAIKVDAPIEAVGLNMNNHVDVPALHGAGGVGWFMNGPRPGDMGSAVIDGYASQPDGTPGAFNKLTSLRKGDTILVVNQTGVVQHFIVMTVRSYAANQTPATAIFGDGSGTYLNLVTCDNNWIPAFPQSPQIVVHAVLQ</sequence>
<dbReference type="EMBL" id="BIFQ01000001">
    <property type="protein sequence ID" value="GCE04749.1"/>
    <property type="molecule type" value="Genomic_DNA"/>
</dbReference>
<keyword evidence="2" id="KW-0812">Transmembrane</keyword>
<evidence type="ECO:0000256" key="1">
    <source>
        <dbReference type="ARBA" id="ARBA00022801"/>
    </source>
</evidence>
<protein>
    <recommendedName>
        <fullName evidence="5">Class F sortase</fullName>
    </recommendedName>
</protein>
<dbReference type="Pfam" id="PF04203">
    <property type="entry name" value="Sortase"/>
    <property type="match status" value="1"/>
</dbReference>